<feature type="compositionally biased region" description="Low complexity" evidence="1">
    <location>
        <begin position="23"/>
        <end position="32"/>
    </location>
</feature>
<evidence type="ECO:0000256" key="1">
    <source>
        <dbReference type="SAM" id="MobiDB-lite"/>
    </source>
</evidence>
<comment type="caution">
    <text evidence="2">The sequence shown here is derived from an EMBL/GenBank/DDBJ whole genome shotgun (WGS) entry which is preliminary data.</text>
</comment>
<protein>
    <recommendedName>
        <fullName evidence="4">Energy transducer TonB</fullName>
    </recommendedName>
</protein>
<evidence type="ECO:0008006" key="4">
    <source>
        <dbReference type="Google" id="ProtNLM"/>
    </source>
</evidence>
<evidence type="ECO:0000313" key="3">
    <source>
        <dbReference type="Proteomes" id="UP001368500"/>
    </source>
</evidence>
<feature type="region of interest" description="Disordered" evidence="1">
    <location>
        <begin position="1"/>
        <end position="48"/>
    </location>
</feature>
<organism evidence="2 3">
    <name type="scientific">Pseudaquabacterium rugosum</name>
    <dbReference type="NCBI Taxonomy" id="2984194"/>
    <lineage>
        <taxon>Bacteria</taxon>
        <taxon>Pseudomonadati</taxon>
        <taxon>Pseudomonadota</taxon>
        <taxon>Betaproteobacteria</taxon>
        <taxon>Burkholderiales</taxon>
        <taxon>Sphaerotilaceae</taxon>
        <taxon>Pseudaquabacterium</taxon>
    </lineage>
</organism>
<sequence length="86" mass="8604">MSTLSMPPGGLPGAPAPAPAPSTPATDPEASADSLRGPGRRDFQPRGRFGPSAIAVMAGAHVLLGYGLMNGLGSKAVEILKKPLEA</sequence>
<gene>
    <name evidence="2" type="ORF">AACH11_24760</name>
</gene>
<name>A0ABU9BH86_9BURK</name>
<accession>A0ABU9BH86</accession>
<dbReference type="Proteomes" id="UP001368500">
    <property type="component" value="Unassembled WGS sequence"/>
</dbReference>
<proteinExistence type="predicted"/>
<dbReference type="EMBL" id="JBBUTF010000056">
    <property type="protein sequence ID" value="MEK8029181.1"/>
    <property type="molecule type" value="Genomic_DNA"/>
</dbReference>
<feature type="non-terminal residue" evidence="2">
    <location>
        <position position="86"/>
    </location>
</feature>
<reference evidence="2 3" key="1">
    <citation type="submission" date="2024-04" db="EMBL/GenBank/DDBJ databases">
        <title>Novel species of the genus Ideonella isolated from streams.</title>
        <authorList>
            <person name="Lu H."/>
        </authorList>
    </citation>
    <scope>NUCLEOTIDE SEQUENCE [LARGE SCALE GENOMIC DNA]</scope>
    <source>
        <strain evidence="2 3">BYS139W</strain>
    </source>
</reference>
<evidence type="ECO:0000313" key="2">
    <source>
        <dbReference type="EMBL" id="MEK8029181.1"/>
    </source>
</evidence>
<dbReference type="RefSeq" id="WP_423228818.1">
    <property type="nucleotide sequence ID" value="NZ_JBBUTF010000056.1"/>
</dbReference>
<keyword evidence="3" id="KW-1185">Reference proteome</keyword>